<accession>A0A7S2N665</accession>
<organism evidence="1">
    <name type="scientific">Haptolina brevifila</name>
    <dbReference type="NCBI Taxonomy" id="156173"/>
    <lineage>
        <taxon>Eukaryota</taxon>
        <taxon>Haptista</taxon>
        <taxon>Haptophyta</taxon>
        <taxon>Prymnesiophyceae</taxon>
        <taxon>Prymnesiales</taxon>
        <taxon>Prymnesiaceae</taxon>
        <taxon>Haptolina</taxon>
    </lineage>
</organism>
<gene>
    <name evidence="1" type="ORF">CBRE1094_LOCUS34750</name>
</gene>
<dbReference type="EMBL" id="HBGU01063797">
    <property type="protein sequence ID" value="CAD9521922.1"/>
    <property type="molecule type" value="Transcribed_RNA"/>
</dbReference>
<protein>
    <submittedName>
        <fullName evidence="1">Uncharacterized protein</fullName>
    </submittedName>
</protein>
<evidence type="ECO:0000313" key="1">
    <source>
        <dbReference type="EMBL" id="CAD9521922.1"/>
    </source>
</evidence>
<dbReference type="AlphaFoldDB" id="A0A7S2N665"/>
<name>A0A7S2N665_9EUKA</name>
<reference evidence="1" key="1">
    <citation type="submission" date="2021-01" db="EMBL/GenBank/DDBJ databases">
        <authorList>
            <person name="Corre E."/>
            <person name="Pelletier E."/>
            <person name="Niang G."/>
            <person name="Scheremetjew M."/>
            <person name="Finn R."/>
            <person name="Kale V."/>
            <person name="Holt S."/>
            <person name="Cochrane G."/>
            <person name="Meng A."/>
            <person name="Brown T."/>
            <person name="Cohen L."/>
        </authorList>
    </citation>
    <scope>NUCLEOTIDE SEQUENCE</scope>
    <source>
        <strain evidence="1">UTEX LB 985</strain>
    </source>
</reference>
<sequence length="125" mass="13365">MMNVHIYVVRHTADDSTAHGRRPLARVVEVALYFFGGADDEDLEGLLDNAAQHALLRDWLRSSYCPSDAAAAVADHDTQTTAVSMVNVSTAAAPTTRKVSSMAICSPSGARIVISVELQAVVRVL</sequence>
<proteinExistence type="predicted"/>